<feature type="signal peptide" evidence="1">
    <location>
        <begin position="1"/>
        <end position="23"/>
    </location>
</feature>
<keyword evidence="1" id="KW-0732">Signal</keyword>
<proteinExistence type="predicted"/>
<dbReference type="AlphaFoldDB" id="A0A4S5CNA8"/>
<dbReference type="EMBL" id="SSUX01000008">
    <property type="protein sequence ID" value="THJ44988.1"/>
    <property type="molecule type" value="Genomic_DNA"/>
</dbReference>
<reference evidence="2 3" key="1">
    <citation type="submission" date="2019-04" db="EMBL/GenBank/DDBJ databases">
        <title>Comparative genomics of Aeromonas veronii strains pathogenic to fish.</title>
        <authorList>
            <person name="Cascarano M.C."/>
            <person name="Smyrli M."/>
            <person name="Katharios P."/>
        </authorList>
    </citation>
    <scope>NUCLEOTIDE SEQUENCE [LARGE SCALE GENOMIC DNA]</scope>
    <source>
        <strain evidence="2 3">XU1</strain>
    </source>
</reference>
<evidence type="ECO:0000256" key="1">
    <source>
        <dbReference type="SAM" id="SignalP"/>
    </source>
</evidence>
<dbReference type="RefSeq" id="WP_136501811.1">
    <property type="nucleotide sequence ID" value="NZ_SSUX01000008.1"/>
</dbReference>
<comment type="caution">
    <text evidence="2">The sequence shown here is derived from an EMBL/GenBank/DDBJ whole genome shotgun (WGS) entry which is preliminary data.</text>
</comment>
<gene>
    <name evidence="2" type="ORF">E8Q35_12425</name>
</gene>
<sequence>MIKMKKISIALLAFVLPITHASAKDMLQVKLYSVDSAGKTTILNSFKSAATYQREGGEMDAGSPFEKPGNVMSVRTKKSTPYLKSVFCEKANSEAGNVEKKPCDREYDQVSSGFEFVYQVRETESSNKFAVDVKASLVELLSMQRMALPDVKDEYIDMPETQAHTTKFSAIIKKDESYTYPLNTNSCEKQHKPLDVGLILGDRACQKIYIDIKLI</sequence>
<protein>
    <submittedName>
        <fullName evidence="2">Uncharacterized protein</fullName>
    </submittedName>
</protein>
<dbReference type="Proteomes" id="UP000309618">
    <property type="component" value="Unassembled WGS sequence"/>
</dbReference>
<accession>A0A4S5CNA8</accession>
<evidence type="ECO:0000313" key="3">
    <source>
        <dbReference type="Proteomes" id="UP000309618"/>
    </source>
</evidence>
<organism evidence="2 3">
    <name type="scientific">Aeromonas veronii</name>
    <dbReference type="NCBI Taxonomy" id="654"/>
    <lineage>
        <taxon>Bacteria</taxon>
        <taxon>Pseudomonadati</taxon>
        <taxon>Pseudomonadota</taxon>
        <taxon>Gammaproteobacteria</taxon>
        <taxon>Aeromonadales</taxon>
        <taxon>Aeromonadaceae</taxon>
        <taxon>Aeromonas</taxon>
    </lineage>
</organism>
<feature type="chain" id="PRO_5020506076" evidence="1">
    <location>
        <begin position="24"/>
        <end position="215"/>
    </location>
</feature>
<name>A0A4S5CNA8_AERVE</name>
<evidence type="ECO:0000313" key="2">
    <source>
        <dbReference type="EMBL" id="THJ44988.1"/>
    </source>
</evidence>